<protein>
    <submittedName>
        <fullName evidence="2">Uncharacterized protein</fullName>
    </submittedName>
</protein>
<gene>
    <name evidence="2" type="ORF">SRAS04492_LOCUS7600</name>
</gene>
<dbReference type="EMBL" id="HBIA01015105">
    <property type="protein sequence ID" value="CAE0235793.1"/>
    <property type="molecule type" value="Transcribed_RNA"/>
</dbReference>
<proteinExistence type="predicted"/>
<evidence type="ECO:0000256" key="1">
    <source>
        <dbReference type="SAM" id="MobiDB-lite"/>
    </source>
</evidence>
<name>A0A7S3CSF7_9SPIT</name>
<reference evidence="2" key="1">
    <citation type="submission" date="2021-01" db="EMBL/GenBank/DDBJ databases">
        <authorList>
            <person name="Corre E."/>
            <person name="Pelletier E."/>
            <person name="Niang G."/>
            <person name="Scheremetjew M."/>
            <person name="Finn R."/>
            <person name="Kale V."/>
            <person name="Holt S."/>
            <person name="Cochrane G."/>
            <person name="Meng A."/>
            <person name="Brown T."/>
            <person name="Cohen L."/>
        </authorList>
    </citation>
    <scope>NUCLEOTIDE SEQUENCE</scope>
    <source>
        <strain evidence="2">Ras09</strain>
    </source>
</reference>
<dbReference type="AlphaFoldDB" id="A0A7S3CSF7"/>
<sequence>MGGVPVVQLENPIEFSKHSGNGLGFDGSGQVVILSSNDQQLNMMVGRDEQQFGNVFGVMGVSSDAELDGSPMPIDPLNQFGGEKNEELEDLGLGDIMGEARHCNPTSGAGQNVENVDLQEIQLNFKDDEGEEDGQLQSQDFNYEANPY</sequence>
<organism evidence="2">
    <name type="scientific">Strombidium rassoulzadegani</name>
    <dbReference type="NCBI Taxonomy" id="1082188"/>
    <lineage>
        <taxon>Eukaryota</taxon>
        <taxon>Sar</taxon>
        <taxon>Alveolata</taxon>
        <taxon>Ciliophora</taxon>
        <taxon>Intramacronucleata</taxon>
        <taxon>Spirotrichea</taxon>
        <taxon>Oligotrichia</taxon>
        <taxon>Strombidiidae</taxon>
        <taxon>Strombidium</taxon>
    </lineage>
</organism>
<evidence type="ECO:0000313" key="2">
    <source>
        <dbReference type="EMBL" id="CAE0235793.1"/>
    </source>
</evidence>
<feature type="region of interest" description="Disordered" evidence="1">
    <location>
        <begin position="126"/>
        <end position="148"/>
    </location>
</feature>
<accession>A0A7S3CSF7</accession>